<keyword evidence="1" id="KW-0812">Transmembrane</keyword>
<gene>
    <name evidence="2" type="ORF">H9806_06640</name>
</gene>
<accession>A0A9E2NU69</accession>
<dbReference type="EMBL" id="JAHLFT010000086">
    <property type="protein sequence ID" value="MBU3828785.1"/>
    <property type="molecule type" value="Genomic_DNA"/>
</dbReference>
<dbReference type="Proteomes" id="UP000823844">
    <property type="component" value="Unassembled WGS sequence"/>
</dbReference>
<feature type="transmembrane region" description="Helical" evidence="1">
    <location>
        <begin position="20"/>
        <end position="41"/>
    </location>
</feature>
<feature type="transmembrane region" description="Helical" evidence="1">
    <location>
        <begin position="47"/>
        <end position="69"/>
    </location>
</feature>
<organism evidence="2 3">
    <name type="scientific">Candidatus Lactobacillus pullistercoris</name>
    <dbReference type="NCBI Taxonomy" id="2838636"/>
    <lineage>
        <taxon>Bacteria</taxon>
        <taxon>Bacillati</taxon>
        <taxon>Bacillota</taxon>
        <taxon>Bacilli</taxon>
        <taxon>Lactobacillales</taxon>
        <taxon>Lactobacillaceae</taxon>
        <taxon>Lactobacillus</taxon>
    </lineage>
</organism>
<dbReference type="SUPFAM" id="SSF103473">
    <property type="entry name" value="MFS general substrate transporter"/>
    <property type="match status" value="1"/>
</dbReference>
<reference evidence="2" key="1">
    <citation type="journal article" date="2021" name="PeerJ">
        <title>Extensive microbial diversity within the chicken gut microbiome revealed by metagenomics and culture.</title>
        <authorList>
            <person name="Gilroy R."/>
            <person name="Ravi A."/>
            <person name="Getino M."/>
            <person name="Pursley I."/>
            <person name="Horton D.L."/>
            <person name="Alikhan N.F."/>
            <person name="Baker D."/>
            <person name="Gharbi K."/>
            <person name="Hall N."/>
            <person name="Watson M."/>
            <person name="Adriaenssens E.M."/>
            <person name="Foster-Nyarko E."/>
            <person name="Jarju S."/>
            <person name="Secka A."/>
            <person name="Antonio M."/>
            <person name="Oren A."/>
            <person name="Chaudhuri R.R."/>
            <person name="La Ragione R."/>
            <person name="Hildebrand F."/>
            <person name="Pallen M.J."/>
        </authorList>
    </citation>
    <scope>NUCLEOTIDE SEQUENCE</scope>
    <source>
        <strain evidence="2">F6-686</strain>
    </source>
</reference>
<comment type="caution">
    <text evidence="2">The sequence shown here is derived from an EMBL/GenBank/DDBJ whole genome shotgun (WGS) entry which is preliminary data.</text>
</comment>
<keyword evidence="1" id="KW-1133">Transmembrane helix</keyword>
<feature type="transmembrane region" description="Helical" evidence="1">
    <location>
        <begin position="136"/>
        <end position="155"/>
    </location>
</feature>
<feature type="transmembrane region" description="Helical" evidence="1">
    <location>
        <begin position="96"/>
        <end position="116"/>
    </location>
</feature>
<protein>
    <submittedName>
        <fullName evidence="2">Uncharacterized protein</fullName>
    </submittedName>
</protein>
<sequence length="207" mass="24301">MDEKNIPKNFLKERFWGKAFLYFECAYVALLLYYLLFNFALFMHLLVGQFIIILLYNIAGWISGIYLRAKGKLPVDERQKETLREKLSYRISKKSLYRFFEIVLVFFGVGVADFLFSQSYVYFTDNFKHYDVFHTLINYAYFGDFLIVFGIIAAILMGKRRVIIKMEIVGIVLTAILIATWPIHWVTLLLSILFFGASLFLCLNNQV</sequence>
<dbReference type="AlphaFoldDB" id="A0A9E2NU69"/>
<name>A0A9E2NU69_9LACO</name>
<evidence type="ECO:0000313" key="2">
    <source>
        <dbReference type="EMBL" id="MBU3828785.1"/>
    </source>
</evidence>
<keyword evidence="1" id="KW-0472">Membrane</keyword>
<evidence type="ECO:0000256" key="1">
    <source>
        <dbReference type="SAM" id="Phobius"/>
    </source>
</evidence>
<proteinExistence type="predicted"/>
<evidence type="ECO:0000313" key="3">
    <source>
        <dbReference type="Proteomes" id="UP000823844"/>
    </source>
</evidence>
<reference evidence="2" key="2">
    <citation type="submission" date="2021-04" db="EMBL/GenBank/DDBJ databases">
        <authorList>
            <person name="Gilroy R."/>
        </authorList>
    </citation>
    <scope>NUCLEOTIDE SEQUENCE</scope>
    <source>
        <strain evidence="2">F6-686</strain>
    </source>
</reference>
<dbReference type="InterPro" id="IPR036259">
    <property type="entry name" value="MFS_trans_sf"/>
</dbReference>